<dbReference type="SMART" id="SM00450">
    <property type="entry name" value="RHOD"/>
    <property type="match status" value="1"/>
</dbReference>
<dbReference type="Proteomes" id="UP001232063">
    <property type="component" value="Unassembled WGS sequence"/>
</dbReference>
<feature type="domain" description="Rhodanese" evidence="1">
    <location>
        <begin position="81"/>
        <end position="173"/>
    </location>
</feature>
<accession>A0AAE3UCP6</accession>
<dbReference type="EMBL" id="JASJOU010000001">
    <property type="protein sequence ID" value="MDJ1499546.1"/>
    <property type="molecule type" value="Genomic_DNA"/>
</dbReference>
<dbReference type="InterPro" id="IPR001763">
    <property type="entry name" value="Rhodanese-like_dom"/>
</dbReference>
<dbReference type="PANTHER" id="PTHR43031">
    <property type="entry name" value="FAD-DEPENDENT OXIDOREDUCTASE"/>
    <property type="match status" value="1"/>
</dbReference>
<keyword evidence="3" id="KW-1185">Reference proteome</keyword>
<evidence type="ECO:0000313" key="2">
    <source>
        <dbReference type="EMBL" id="MDJ1499546.1"/>
    </source>
</evidence>
<comment type="caution">
    <text evidence="2">The sequence shown here is derived from an EMBL/GenBank/DDBJ whole genome shotgun (WGS) entry which is preliminary data.</text>
</comment>
<name>A0AAE3UCP6_9BACT</name>
<dbReference type="SUPFAM" id="SSF52821">
    <property type="entry name" value="Rhodanese/Cell cycle control phosphatase"/>
    <property type="match status" value="1"/>
</dbReference>
<sequence>MKLTQLLSLFVLVVLLALSVGMTSIQPNETSYVCSPCGYDCDKEEYTKSGKCSHCGMDLVLKSSVNFQNVTPDQLCDITNNNPKVILLDVRTPEEFSGKAKENFGRLKGAINIPIQELDKRIGELNKYKSSEIIVYCSHNHRSPRASYLLTQNGFKNVKNMSGGMSVWNESVKRTPCLTSLLVK</sequence>
<evidence type="ECO:0000259" key="1">
    <source>
        <dbReference type="PROSITE" id="PS50206"/>
    </source>
</evidence>
<dbReference type="PROSITE" id="PS50206">
    <property type="entry name" value="RHODANESE_3"/>
    <property type="match status" value="1"/>
</dbReference>
<dbReference type="RefSeq" id="WP_314509076.1">
    <property type="nucleotide sequence ID" value="NZ_JASJOU010000001.1"/>
</dbReference>
<reference evidence="2" key="1">
    <citation type="submission" date="2023-05" db="EMBL/GenBank/DDBJ databases">
        <authorList>
            <person name="Zhang X."/>
        </authorList>
    </citation>
    <scope>NUCLEOTIDE SEQUENCE</scope>
    <source>
        <strain evidence="2">BD1B2-1</strain>
    </source>
</reference>
<dbReference type="Pfam" id="PF00581">
    <property type="entry name" value="Rhodanese"/>
    <property type="match status" value="1"/>
</dbReference>
<evidence type="ECO:0000313" key="3">
    <source>
        <dbReference type="Proteomes" id="UP001232063"/>
    </source>
</evidence>
<dbReference type="AlphaFoldDB" id="A0AAE3UCP6"/>
<dbReference type="CDD" id="cd00158">
    <property type="entry name" value="RHOD"/>
    <property type="match status" value="1"/>
</dbReference>
<dbReference type="PANTHER" id="PTHR43031:SF1">
    <property type="entry name" value="PYRIDINE NUCLEOTIDE-DISULPHIDE OXIDOREDUCTASE"/>
    <property type="match status" value="1"/>
</dbReference>
<proteinExistence type="predicted"/>
<gene>
    <name evidence="2" type="ORF">QNI22_02760</name>
</gene>
<dbReference type="InterPro" id="IPR050229">
    <property type="entry name" value="GlpE_sulfurtransferase"/>
</dbReference>
<dbReference type="Gene3D" id="3.40.250.10">
    <property type="entry name" value="Rhodanese-like domain"/>
    <property type="match status" value="1"/>
</dbReference>
<dbReference type="InterPro" id="IPR036873">
    <property type="entry name" value="Rhodanese-like_dom_sf"/>
</dbReference>
<protein>
    <submittedName>
        <fullName evidence="2">Rhodanese-like domain-containing protein</fullName>
    </submittedName>
</protein>
<organism evidence="2 3">
    <name type="scientific">Xanthocytophaga agilis</name>
    <dbReference type="NCBI Taxonomy" id="3048010"/>
    <lineage>
        <taxon>Bacteria</taxon>
        <taxon>Pseudomonadati</taxon>
        <taxon>Bacteroidota</taxon>
        <taxon>Cytophagia</taxon>
        <taxon>Cytophagales</taxon>
        <taxon>Rhodocytophagaceae</taxon>
        <taxon>Xanthocytophaga</taxon>
    </lineage>
</organism>